<dbReference type="RefSeq" id="WP_101649384.1">
    <property type="nucleotide sequence ID" value="NZ_PGVE01000067.1"/>
</dbReference>
<dbReference type="CDD" id="cd06267">
    <property type="entry name" value="PBP1_LacI_sugar_binding-like"/>
    <property type="match status" value="1"/>
</dbReference>
<evidence type="ECO:0000256" key="4">
    <source>
        <dbReference type="ARBA" id="ARBA00023163"/>
    </source>
</evidence>
<keyword evidence="4" id="KW-0804">Transcription</keyword>
<keyword evidence="1" id="KW-0678">Repressor</keyword>
<keyword evidence="3" id="KW-0238">DNA-binding</keyword>
<protein>
    <submittedName>
        <fullName evidence="6">LacI family transcriptional regulator</fullName>
    </submittedName>
</protein>
<evidence type="ECO:0000313" key="7">
    <source>
        <dbReference type="Proteomes" id="UP000234950"/>
    </source>
</evidence>
<feature type="domain" description="HTH lacI-type" evidence="5">
    <location>
        <begin position="3"/>
        <end position="57"/>
    </location>
</feature>
<dbReference type="GO" id="GO:0003700">
    <property type="term" value="F:DNA-binding transcription factor activity"/>
    <property type="evidence" value="ECO:0007669"/>
    <property type="project" value="TreeGrafter"/>
</dbReference>
<keyword evidence="7" id="KW-1185">Reference proteome</keyword>
<evidence type="ECO:0000313" key="6">
    <source>
        <dbReference type="EMBL" id="PLS02713.1"/>
    </source>
</evidence>
<dbReference type="Pfam" id="PF13377">
    <property type="entry name" value="Peripla_BP_3"/>
    <property type="match status" value="1"/>
</dbReference>
<dbReference type="AlphaFoldDB" id="A0A2N5HB16"/>
<gene>
    <name evidence="6" type="ORF">CVD27_18490</name>
</gene>
<name>A0A2N5HB16_9BACI</name>
<dbReference type="PROSITE" id="PS00356">
    <property type="entry name" value="HTH_LACI_1"/>
    <property type="match status" value="1"/>
</dbReference>
<dbReference type="SUPFAM" id="SSF47413">
    <property type="entry name" value="lambda repressor-like DNA-binding domains"/>
    <property type="match status" value="1"/>
</dbReference>
<dbReference type="PANTHER" id="PTHR30146:SF148">
    <property type="entry name" value="HTH-TYPE TRANSCRIPTIONAL REPRESSOR PURR-RELATED"/>
    <property type="match status" value="1"/>
</dbReference>
<dbReference type="GO" id="GO:0000976">
    <property type="term" value="F:transcription cis-regulatory region binding"/>
    <property type="evidence" value="ECO:0007669"/>
    <property type="project" value="TreeGrafter"/>
</dbReference>
<proteinExistence type="predicted"/>
<dbReference type="Gene3D" id="1.10.260.40">
    <property type="entry name" value="lambda repressor-like DNA-binding domains"/>
    <property type="match status" value="1"/>
</dbReference>
<dbReference type="PANTHER" id="PTHR30146">
    <property type="entry name" value="LACI-RELATED TRANSCRIPTIONAL REPRESSOR"/>
    <property type="match status" value="1"/>
</dbReference>
<accession>A0A2N5HB16</accession>
<dbReference type="PRINTS" id="PR00036">
    <property type="entry name" value="HTHLACI"/>
</dbReference>
<keyword evidence="2" id="KW-0805">Transcription regulation</keyword>
<dbReference type="SMART" id="SM00354">
    <property type="entry name" value="HTH_LACI"/>
    <property type="match status" value="1"/>
</dbReference>
<dbReference type="InterPro" id="IPR010982">
    <property type="entry name" value="Lambda_DNA-bd_dom_sf"/>
</dbReference>
<evidence type="ECO:0000259" key="5">
    <source>
        <dbReference type="PROSITE" id="PS50932"/>
    </source>
</evidence>
<dbReference type="InterPro" id="IPR028082">
    <property type="entry name" value="Peripla_BP_I"/>
</dbReference>
<organism evidence="6 7">
    <name type="scientific">Neobacillus cucumis</name>
    <dbReference type="NCBI Taxonomy" id="1740721"/>
    <lineage>
        <taxon>Bacteria</taxon>
        <taxon>Bacillati</taxon>
        <taxon>Bacillota</taxon>
        <taxon>Bacilli</taxon>
        <taxon>Bacillales</taxon>
        <taxon>Bacillaceae</taxon>
        <taxon>Neobacillus</taxon>
    </lineage>
</organism>
<comment type="caution">
    <text evidence="6">The sequence shown here is derived from an EMBL/GenBank/DDBJ whole genome shotgun (WGS) entry which is preliminary data.</text>
</comment>
<evidence type="ECO:0000256" key="1">
    <source>
        <dbReference type="ARBA" id="ARBA00022491"/>
    </source>
</evidence>
<sequence>MMVTIKDIARLANVSHTTVSRALNDSPLIKPGTKKKILEIAAQLNYTPNFNAKSLVMQKSHTIGLFFTSISNGTSPSFFVDAVKGVNSVINQNYNLFVRGIDDYQEFSSIHAKRFDGIILMSQSENDDAFIDHVLNNKIPIVVLNREVHDLSMINILSNDREGSYQAVKHLIEKGHKAIAIIEGISGFQSTHERREGYMKALIDFHLPIQKQYMVTGNYDMESGRNAMEKLLSLENPPTAVFCSNDDMAIGALNTAFSKGLQVPEDMSFVGFDNIASAQYTNPALTTIKKPIEKISRLGAELLLKGVEDEEFHGDKIFVETELIIRKSVDLPRA</sequence>
<dbReference type="InterPro" id="IPR046335">
    <property type="entry name" value="LacI/GalR-like_sensor"/>
</dbReference>
<dbReference type="Gene3D" id="3.40.50.2300">
    <property type="match status" value="2"/>
</dbReference>
<dbReference type="InterPro" id="IPR000843">
    <property type="entry name" value="HTH_LacI"/>
</dbReference>
<dbReference type="OrthoDB" id="9775106at2"/>
<dbReference type="Pfam" id="PF00356">
    <property type="entry name" value="LacI"/>
    <property type="match status" value="1"/>
</dbReference>
<dbReference type="EMBL" id="PGVE01000067">
    <property type="protein sequence ID" value="PLS02713.1"/>
    <property type="molecule type" value="Genomic_DNA"/>
</dbReference>
<dbReference type="SUPFAM" id="SSF53822">
    <property type="entry name" value="Periplasmic binding protein-like I"/>
    <property type="match status" value="1"/>
</dbReference>
<dbReference type="PROSITE" id="PS50932">
    <property type="entry name" value="HTH_LACI_2"/>
    <property type="match status" value="1"/>
</dbReference>
<evidence type="ECO:0000256" key="2">
    <source>
        <dbReference type="ARBA" id="ARBA00023015"/>
    </source>
</evidence>
<dbReference type="Proteomes" id="UP000234950">
    <property type="component" value="Unassembled WGS sequence"/>
</dbReference>
<reference evidence="6 7" key="1">
    <citation type="submission" date="2017-11" db="EMBL/GenBank/DDBJ databases">
        <title>Comparitive Functional Genomics of Dry Heat Resistant strains isolated from the Viking Spacecraft.</title>
        <authorList>
            <person name="Seuylemezian A."/>
            <person name="Cooper K."/>
            <person name="Vaishampayan P."/>
        </authorList>
    </citation>
    <scope>NUCLEOTIDE SEQUENCE [LARGE SCALE GENOMIC DNA]</scope>
    <source>
        <strain evidence="6 7">V32-6</strain>
    </source>
</reference>
<dbReference type="CDD" id="cd01392">
    <property type="entry name" value="HTH_LacI"/>
    <property type="match status" value="1"/>
</dbReference>
<evidence type="ECO:0000256" key="3">
    <source>
        <dbReference type="ARBA" id="ARBA00023125"/>
    </source>
</evidence>